<accession>A0A1D8B4C2</accession>
<protein>
    <submittedName>
        <fullName evidence="1">FMN-dependent dehydrogenase</fullName>
    </submittedName>
</protein>
<keyword evidence="2" id="KW-1185">Reference proteome</keyword>
<dbReference type="KEGG" id="phon:BH719_02685"/>
<evidence type="ECO:0000313" key="1">
    <source>
        <dbReference type="EMBL" id="AOS47991.1"/>
    </source>
</evidence>
<proteinExistence type="predicted"/>
<dbReference type="Proteomes" id="UP000095214">
    <property type="component" value="Chromosome"/>
</dbReference>
<gene>
    <name evidence="1" type="ORF">BH719_02685</name>
</gene>
<name>A0A1D8B4C2_9ACTO</name>
<dbReference type="AlphaFoldDB" id="A0A1D8B4C2"/>
<organism evidence="1 2">
    <name type="scientific">Pauljensenia hongkongensis</name>
    <dbReference type="NCBI Taxonomy" id="178339"/>
    <lineage>
        <taxon>Bacteria</taxon>
        <taxon>Bacillati</taxon>
        <taxon>Actinomycetota</taxon>
        <taxon>Actinomycetes</taxon>
        <taxon>Actinomycetales</taxon>
        <taxon>Actinomycetaceae</taxon>
        <taxon>Pauljensenia</taxon>
    </lineage>
</organism>
<sequence>MAVGAVRAGHDPREVEAAARSAVRLESWDIAVVSGQPRATARFAAADDDEARASHAAILTGVRRVAEVPGAVLAAVVHGRSRPIASAPADAGRN</sequence>
<reference evidence="1 2" key="1">
    <citation type="submission" date="2016-09" db="EMBL/GenBank/DDBJ databases">
        <title>Complete genome sequence of Actinomyces hongkongensis HKU8.</title>
        <authorList>
            <person name="Gao Y.-X."/>
            <person name="Zhou Y.-Y."/>
            <person name="Xie Y."/>
            <person name="Wang M."/>
            <person name="Wang S.-J."/>
            <person name="Shen S.-G."/>
        </authorList>
    </citation>
    <scope>NUCLEOTIDE SEQUENCE [LARGE SCALE GENOMIC DNA]</scope>
    <source>
        <strain evidence="1 2">HKU8</strain>
    </source>
</reference>
<evidence type="ECO:0000313" key="2">
    <source>
        <dbReference type="Proteomes" id="UP000095214"/>
    </source>
</evidence>
<dbReference type="EMBL" id="CP017298">
    <property type="protein sequence ID" value="AOS47991.1"/>
    <property type="molecule type" value="Genomic_DNA"/>
</dbReference>